<accession>A0ABQ4S2T8</accession>
<evidence type="ECO:0000256" key="1">
    <source>
        <dbReference type="SAM" id="MobiDB-lite"/>
    </source>
</evidence>
<feature type="region of interest" description="Disordered" evidence="1">
    <location>
        <begin position="25"/>
        <end position="45"/>
    </location>
</feature>
<evidence type="ECO:0000313" key="2">
    <source>
        <dbReference type="EMBL" id="GJD97446.1"/>
    </source>
</evidence>
<evidence type="ECO:0008006" key="4">
    <source>
        <dbReference type="Google" id="ProtNLM"/>
    </source>
</evidence>
<dbReference type="EMBL" id="BPQP01000089">
    <property type="protein sequence ID" value="GJD97446.1"/>
    <property type="molecule type" value="Genomic_DNA"/>
</dbReference>
<feature type="region of interest" description="Disordered" evidence="1">
    <location>
        <begin position="130"/>
        <end position="151"/>
    </location>
</feature>
<reference evidence="2" key="1">
    <citation type="journal article" date="2021" name="Front. Microbiol.">
        <title>Comprehensive Comparative Genomics and Phenotyping of Methylobacterium Species.</title>
        <authorList>
            <person name="Alessa O."/>
            <person name="Ogura Y."/>
            <person name="Fujitani Y."/>
            <person name="Takami H."/>
            <person name="Hayashi T."/>
            <person name="Sahin N."/>
            <person name="Tani A."/>
        </authorList>
    </citation>
    <scope>NUCLEOTIDE SEQUENCE</scope>
    <source>
        <strain evidence="2">DSM 19015</strain>
    </source>
</reference>
<protein>
    <recommendedName>
        <fullName evidence="4">XRE family transcriptional regulator</fullName>
    </recommendedName>
</protein>
<evidence type="ECO:0000313" key="3">
    <source>
        <dbReference type="Proteomes" id="UP001055125"/>
    </source>
</evidence>
<organism evidence="2 3">
    <name type="scientific">Methylobacterium iners</name>
    <dbReference type="NCBI Taxonomy" id="418707"/>
    <lineage>
        <taxon>Bacteria</taxon>
        <taxon>Pseudomonadati</taxon>
        <taxon>Pseudomonadota</taxon>
        <taxon>Alphaproteobacteria</taxon>
        <taxon>Hyphomicrobiales</taxon>
        <taxon>Methylobacteriaceae</taxon>
        <taxon>Methylobacterium</taxon>
    </lineage>
</organism>
<keyword evidence="3" id="KW-1185">Reference proteome</keyword>
<name>A0ABQ4S2T8_9HYPH</name>
<comment type="caution">
    <text evidence="2">The sequence shown here is derived from an EMBL/GenBank/DDBJ whole genome shotgun (WGS) entry which is preliminary data.</text>
</comment>
<proteinExistence type="predicted"/>
<dbReference type="Proteomes" id="UP001055125">
    <property type="component" value="Unassembled WGS sequence"/>
</dbReference>
<gene>
    <name evidence="2" type="ORF">OCOJLMKI_4677</name>
</gene>
<reference evidence="2" key="2">
    <citation type="submission" date="2021-08" db="EMBL/GenBank/DDBJ databases">
        <authorList>
            <person name="Tani A."/>
            <person name="Ola A."/>
            <person name="Ogura Y."/>
            <person name="Katsura K."/>
            <person name="Hayashi T."/>
        </authorList>
    </citation>
    <scope>NUCLEOTIDE SEQUENCE</scope>
    <source>
        <strain evidence="2">DSM 19015</strain>
    </source>
</reference>
<sequence>MGRDPPPRWSPREDLPGQLDLVEYLASAPPPEPPHAPTGDAAPPLAEAPSYYALSRIGRAVHGMLWEGKIAPHLGKNPREVRRWRDGECAPSARTMHLARLWGLGVAADVLAAAGEPDLAKAVRRRRAVIKAEAGEPPPPAHPQKGAGGAS</sequence>
<dbReference type="RefSeq" id="WP_238246507.1">
    <property type="nucleotide sequence ID" value="NZ_BPQP01000089.1"/>
</dbReference>